<dbReference type="RefSeq" id="WP_247416979.1">
    <property type="nucleotide sequence ID" value="NZ_JALLGW010000001.1"/>
</dbReference>
<protein>
    <submittedName>
        <fullName evidence="6">Nitroreductase family protein</fullName>
    </submittedName>
</protein>
<dbReference type="InterPro" id="IPR016446">
    <property type="entry name" value="Flavin_OxRdtase_Frp"/>
</dbReference>
<keyword evidence="4" id="KW-0560">Oxidoreductase</keyword>
<dbReference type="InterPro" id="IPR000415">
    <property type="entry name" value="Nitroreductase-like"/>
</dbReference>
<dbReference type="SUPFAM" id="SSF55469">
    <property type="entry name" value="FMN-dependent nitroreductase-like"/>
    <property type="match status" value="1"/>
</dbReference>
<keyword evidence="3" id="KW-0288">FMN</keyword>
<dbReference type="AlphaFoldDB" id="A0ABD5RS69"/>
<reference evidence="6 7" key="1">
    <citation type="journal article" date="2019" name="Int. J. Syst. Evol. Microbiol.">
        <title>The Global Catalogue of Microorganisms (GCM) 10K type strain sequencing project: providing services to taxonomists for standard genome sequencing and annotation.</title>
        <authorList>
            <consortium name="The Broad Institute Genomics Platform"/>
            <consortium name="The Broad Institute Genome Sequencing Center for Infectious Disease"/>
            <person name="Wu L."/>
            <person name="Ma J."/>
        </authorList>
    </citation>
    <scope>NUCLEOTIDE SEQUENCE [LARGE SCALE GENOMIC DNA]</scope>
    <source>
        <strain evidence="6 7">CGMCC 1.12543</strain>
    </source>
</reference>
<dbReference type="Proteomes" id="UP001596099">
    <property type="component" value="Unassembled WGS sequence"/>
</dbReference>
<evidence type="ECO:0000256" key="2">
    <source>
        <dbReference type="ARBA" id="ARBA00022630"/>
    </source>
</evidence>
<dbReference type="PIRSF" id="PIRSF005426">
    <property type="entry name" value="Frp"/>
    <property type="match status" value="1"/>
</dbReference>
<evidence type="ECO:0000256" key="4">
    <source>
        <dbReference type="ARBA" id="ARBA00023002"/>
    </source>
</evidence>
<evidence type="ECO:0000256" key="3">
    <source>
        <dbReference type="ARBA" id="ARBA00022643"/>
    </source>
</evidence>
<evidence type="ECO:0000256" key="1">
    <source>
        <dbReference type="ARBA" id="ARBA00008366"/>
    </source>
</evidence>
<dbReference type="PANTHER" id="PTHR43425:SF2">
    <property type="entry name" value="OXYGEN-INSENSITIVE NADPH NITROREDUCTASE"/>
    <property type="match status" value="1"/>
</dbReference>
<dbReference type="GO" id="GO:0016491">
    <property type="term" value="F:oxidoreductase activity"/>
    <property type="evidence" value="ECO:0007669"/>
    <property type="project" value="UniProtKB-KW"/>
</dbReference>
<sequence length="282" mass="31349">MTDRVHDRPATRRERPPVSNLSPWLARRCTVRAFDPDAEIPDDDVREIVDAGRKAPTSGTTQMYSFLWIRDPAVRERVHELCNRGTAQVEEASHFLLVCIDLRRIRRLLDHRDREFRLAPTMGLLEGAVDASLAAMGAIVAAESMGYGTCPVGNVLNALPAVARAVDLPAGVLPIYGLCIGVPRHGSARENAPRLPLGAVLHEGEYRDPSTELLDACYESMNEMYGDSVYGDATREWQETLERYWGPDGFMNRREETLLTALRQQGFFADRGVDEALGGASR</sequence>
<gene>
    <name evidence="6" type="ORF">ACFPYI_16700</name>
</gene>
<dbReference type="Pfam" id="PF00881">
    <property type="entry name" value="Nitroreductase"/>
    <property type="match status" value="1"/>
</dbReference>
<keyword evidence="2" id="KW-0285">Flavoprotein</keyword>
<dbReference type="PANTHER" id="PTHR43425">
    <property type="entry name" value="OXYGEN-INSENSITIVE NADPH NITROREDUCTASE"/>
    <property type="match status" value="1"/>
</dbReference>
<dbReference type="EMBL" id="JBHSQH010000001">
    <property type="protein sequence ID" value="MFC5972975.1"/>
    <property type="molecule type" value="Genomic_DNA"/>
</dbReference>
<dbReference type="Gene3D" id="3.40.109.10">
    <property type="entry name" value="NADH Oxidase"/>
    <property type="match status" value="1"/>
</dbReference>
<accession>A0ABD5RS69</accession>
<dbReference type="InterPro" id="IPR029479">
    <property type="entry name" value="Nitroreductase"/>
</dbReference>
<feature type="domain" description="Nitroreductase" evidence="5">
    <location>
        <begin position="26"/>
        <end position="181"/>
    </location>
</feature>
<organism evidence="6 7">
    <name type="scientific">Halomarina salina</name>
    <dbReference type="NCBI Taxonomy" id="1872699"/>
    <lineage>
        <taxon>Archaea</taxon>
        <taxon>Methanobacteriati</taxon>
        <taxon>Methanobacteriota</taxon>
        <taxon>Stenosarchaea group</taxon>
        <taxon>Halobacteria</taxon>
        <taxon>Halobacteriales</taxon>
        <taxon>Natronomonadaceae</taxon>
        <taxon>Halomarina</taxon>
    </lineage>
</organism>
<evidence type="ECO:0000313" key="6">
    <source>
        <dbReference type="EMBL" id="MFC5972975.1"/>
    </source>
</evidence>
<name>A0ABD5RS69_9EURY</name>
<proteinExistence type="inferred from homology"/>
<evidence type="ECO:0000313" key="7">
    <source>
        <dbReference type="Proteomes" id="UP001596099"/>
    </source>
</evidence>
<comment type="similarity">
    <text evidence="1">Belongs to the flavin oxidoreductase frp family.</text>
</comment>
<evidence type="ECO:0000259" key="5">
    <source>
        <dbReference type="Pfam" id="PF00881"/>
    </source>
</evidence>
<keyword evidence="7" id="KW-1185">Reference proteome</keyword>
<comment type="caution">
    <text evidence="6">The sequence shown here is derived from an EMBL/GenBank/DDBJ whole genome shotgun (WGS) entry which is preliminary data.</text>
</comment>